<evidence type="ECO:0000256" key="1">
    <source>
        <dbReference type="SAM" id="Coils"/>
    </source>
</evidence>
<accession>A0A225VKF4</accession>
<dbReference type="OrthoDB" id="117324at2759"/>
<evidence type="ECO:0008006" key="5">
    <source>
        <dbReference type="Google" id="ProtNLM"/>
    </source>
</evidence>
<sequence>MSSHSELDEVLLFLAQFDLPAPFGDEPAICTPTEGLPSPIAWPSVNYAVDDLFNPQALVIPEPDREVSMSNEADDDTTNQSTTCSLISPDSVLTSPTQNVSKTSRKYPRPRTYRKQEINSLRGEVHELNGEVQRLLQQWQHDNHPGRLVLRQRSTWHEIASRQRERRKTAERENVNLRKILQFQVHEARNLRRVLKRRTKIELMECLFGMKRHCLANVSVPEYNPQEFDEMLQDMDGIYVGVDSFLLEQGLYELPVPGRRREVQRNSTNGQFFALAQRHALPFDLHTTEKATWNVMRQILFQGLTQVEKLAPHVQFHGHHVEVANNTMKTSFHIETDKLGDVKYVLFRTVVRKYKEKDHSVFICKHWLEPIVHKKGRTSGFITRTILRLVIRSDDSESQRFDQLSCIDSHFSASRYDEGLPVSNILRTPANLDVGIALWDEAISRIVHEVESVAIDESCTNINPVAPS</sequence>
<keyword evidence="1" id="KW-0175">Coiled coil</keyword>
<organism evidence="3 4">
    <name type="scientific">Phytophthora megakarya</name>
    <dbReference type="NCBI Taxonomy" id="4795"/>
    <lineage>
        <taxon>Eukaryota</taxon>
        <taxon>Sar</taxon>
        <taxon>Stramenopiles</taxon>
        <taxon>Oomycota</taxon>
        <taxon>Peronosporomycetes</taxon>
        <taxon>Peronosporales</taxon>
        <taxon>Peronosporaceae</taxon>
        <taxon>Phytophthora</taxon>
    </lineage>
</organism>
<evidence type="ECO:0000256" key="2">
    <source>
        <dbReference type="SAM" id="MobiDB-lite"/>
    </source>
</evidence>
<dbReference type="PANTHER" id="PTHR35796:SF3">
    <property type="entry name" value="BHLH DOMAIN-CONTAINING PROTEIN"/>
    <property type="match status" value="1"/>
</dbReference>
<protein>
    <recommendedName>
        <fullName evidence="5">M96 mating-specific protein</fullName>
    </recommendedName>
</protein>
<dbReference type="EMBL" id="NBNE01004137">
    <property type="protein sequence ID" value="OWZ06051.1"/>
    <property type="molecule type" value="Genomic_DNA"/>
</dbReference>
<keyword evidence="4" id="KW-1185">Reference proteome</keyword>
<gene>
    <name evidence="3" type="ORF">PHMEG_00021752</name>
</gene>
<comment type="caution">
    <text evidence="3">The sequence shown here is derived from an EMBL/GenBank/DDBJ whole genome shotgun (WGS) entry which is preliminary data.</text>
</comment>
<evidence type="ECO:0000313" key="4">
    <source>
        <dbReference type="Proteomes" id="UP000198211"/>
    </source>
</evidence>
<feature type="coiled-coil region" evidence="1">
    <location>
        <begin position="118"/>
        <end position="180"/>
    </location>
</feature>
<name>A0A225VKF4_9STRA</name>
<dbReference type="PANTHER" id="PTHR35796">
    <property type="entry name" value="HYPOTHETICAL CYTOSOLIC PROTEIN"/>
    <property type="match status" value="1"/>
</dbReference>
<proteinExistence type="predicted"/>
<feature type="region of interest" description="Disordered" evidence="2">
    <location>
        <begin position="67"/>
        <end position="110"/>
    </location>
</feature>
<dbReference type="Proteomes" id="UP000198211">
    <property type="component" value="Unassembled WGS sequence"/>
</dbReference>
<reference evidence="4" key="1">
    <citation type="submission" date="2017-03" db="EMBL/GenBank/DDBJ databases">
        <title>Phytopthora megakarya and P. palmivora, two closely related causual agents of cacao black pod achieved similar genome size and gene model numbers by different mechanisms.</title>
        <authorList>
            <person name="Ali S."/>
            <person name="Shao J."/>
            <person name="Larry D.J."/>
            <person name="Kronmiller B."/>
            <person name="Shen D."/>
            <person name="Strem M.D."/>
            <person name="Melnick R.L."/>
            <person name="Guiltinan M.J."/>
            <person name="Tyler B.M."/>
            <person name="Meinhardt L.W."/>
            <person name="Bailey B.A."/>
        </authorList>
    </citation>
    <scope>NUCLEOTIDE SEQUENCE [LARGE SCALE GENOMIC DNA]</scope>
    <source>
        <strain evidence="4">zdho120</strain>
    </source>
</reference>
<evidence type="ECO:0000313" key="3">
    <source>
        <dbReference type="EMBL" id="OWZ06051.1"/>
    </source>
</evidence>
<dbReference type="AlphaFoldDB" id="A0A225VKF4"/>
<feature type="compositionally biased region" description="Polar residues" evidence="2">
    <location>
        <begin position="78"/>
        <end position="102"/>
    </location>
</feature>